<dbReference type="InterPro" id="IPR029044">
    <property type="entry name" value="Nucleotide-diphossugar_trans"/>
</dbReference>
<dbReference type="InterPro" id="IPR001173">
    <property type="entry name" value="Glyco_trans_2-like"/>
</dbReference>
<name>A0A9D2NJK7_9FIRM</name>
<proteinExistence type="predicted"/>
<dbReference type="EMBL" id="DWWS01000055">
    <property type="protein sequence ID" value="HJC25120.1"/>
    <property type="molecule type" value="Genomic_DNA"/>
</dbReference>
<dbReference type="AlphaFoldDB" id="A0A9D2NJK7"/>
<evidence type="ECO:0000313" key="5">
    <source>
        <dbReference type="Proteomes" id="UP000823891"/>
    </source>
</evidence>
<dbReference type="Pfam" id="PF00535">
    <property type="entry name" value="Glycos_transf_2"/>
    <property type="match status" value="1"/>
</dbReference>
<dbReference type="Proteomes" id="UP000823891">
    <property type="component" value="Unassembled WGS sequence"/>
</dbReference>
<evidence type="ECO:0000256" key="1">
    <source>
        <dbReference type="ARBA" id="ARBA00022676"/>
    </source>
</evidence>
<comment type="caution">
    <text evidence="4">The sequence shown here is derived from an EMBL/GenBank/DDBJ whole genome shotgun (WGS) entry which is preliminary data.</text>
</comment>
<keyword evidence="1" id="KW-0328">Glycosyltransferase</keyword>
<evidence type="ECO:0000313" key="4">
    <source>
        <dbReference type="EMBL" id="HJC25120.1"/>
    </source>
</evidence>
<keyword evidence="2" id="KW-0808">Transferase</keyword>
<reference evidence="4" key="2">
    <citation type="submission" date="2021-04" db="EMBL/GenBank/DDBJ databases">
        <authorList>
            <person name="Gilroy R."/>
        </authorList>
    </citation>
    <scope>NUCLEOTIDE SEQUENCE</scope>
    <source>
        <strain evidence="4">USAMLcec2-132</strain>
    </source>
</reference>
<dbReference type="CDD" id="cd00761">
    <property type="entry name" value="Glyco_tranf_GTA_type"/>
    <property type="match status" value="1"/>
</dbReference>
<evidence type="ECO:0000256" key="2">
    <source>
        <dbReference type="ARBA" id="ARBA00022679"/>
    </source>
</evidence>
<dbReference type="Gene3D" id="3.90.550.10">
    <property type="entry name" value="Spore Coat Polysaccharide Biosynthesis Protein SpsA, Chain A"/>
    <property type="match status" value="1"/>
</dbReference>
<dbReference type="PANTHER" id="PTHR22916:SF51">
    <property type="entry name" value="GLYCOSYLTRANSFERASE EPSH-RELATED"/>
    <property type="match status" value="1"/>
</dbReference>
<dbReference type="SUPFAM" id="SSF53448">
    <property type="entry name" value="Nucleotide-diphospho-sugar transferases"/>
    <property type="match status" value="1"/>
</dbReference>
<organism evidence="4 5">
    <name type="scientific">Candidatus Eisenbergiella merdavium</name>
    <dbReference type="NCBI Taxonomy" id="2838551"/>
    <lineage>
        <taxon>Bacteria</taxon>
        <taxon>Bacillati</taxon>
        <taxon>Bacillota</taxon>
        <taxon>Clostridia</taxon>
        <taxon>Lachnospirales</taxon>
        <taxon>Lachnospiraceae</taxon>
        <taxon>Eisenbergiella</taxon>
    </lineage>
</organism>
<feature type="domain" description="Glycosyltransferase 2-like" evidence="3">
    <location>
        <begin position="11"/>
        <end position="186"/>
    </location>
</feature>
<evidence type="ECO:0000259" key="3">
    <source>
        <dbReference type="Pfam" id="PF00535"/>
    </source>
</evidence>
<gene>
    <name evidence="4" type="ORF">H9761_15705</name>
</gene>
<accession>A0A9D2NJK7</accession>
<reference evidence="4" key="1">
    <citation type="journal article" date="2021" name="PeerJ">
        <title>Extensive microbial diversity within the chicken gut microbiome revealed by metagenomics and culture.</title>
        <authorList>
            <person name="Gilroy R."/>
            <person name="Ravi A."/>
            <person name="Getino M."/>
            <person name="Pursley I."/>
            <person name="Horton D.L."/>
            <person name="Alikhan N.F."/>
            <person name="Baker D."/>
            <person name="Gharbi K."/>
            <person name="Hall N."/>
            <person name="Watson M."/>
            <person name="Adriaenssens E.M."/>
            <person name="Foster-Nyarko E."/>
            <person name="Jarju S."/>
            <person name="Secka A."/>
            <person name="Antonio M."/>
            <person name="Oren A."/>
            <person name="Chaudhuri R.R."/>
            <person name="La Ragione R."/>
            <person name="Hildebrand F."/>
            <person name="Pallen M.J."/>
        </authorList>
    </citation>
    <scope>NUCLEOTIDE SEQUENCE</scope>
    <source>
        <strain evidence="4">USAMLcec2-132</strain>
    </source>
</reference>
<dbReference type="PANTHER" id="PTHR22916">
    <property type="entry name" value="GLYCOSYLTRANSFERASE"/>
    <property type="match status" value="1"/>
</dbReference>
<protein>
    <submittedName>
        <fullName evidence="4">Glycosyltransferase</fullName>
    </submittedName>
</protein>
<sequence length="315" mass="36194">MRGKTAQPLVSVIVPVYGVEKYLRKCLTSIVEQTYSNLNIVLVDDGSPDRCGSICDEFARLDERIRVIHQENRGLSEARNTGIKEARGEYLSFVDSDDYLAPEMIGRLMEAVKRTGAQIAACNFVYEFEEGYAETEGGRGKGGQYQISEEGVLSGAEMMKLMPKGKYAFCEIFCNKLFNRNLFREIKFPKGKLHEDEYICHRVLYPCEKVAVVPYVGYHYLQRKSSIMGQKGSDLHLIGAYLDRVAYLAEREEKDLTLYHEGLLLSAVKRAEKTDGNLALRKLKYEYFELFYSLYRRKWVSLLALCKRFIRCLII</sequence>
<dbReference type="GO" id="GO:0016757">
    <property type="term" value="F:glycosyltransferase activity"/>
    <property type="evidence" value="ECO:0007669"/>
    <property type="project" value="UniProtKB-KW"/>
</dbReference>